<dbReference type="EMBL" id="QRHW01000019">
    <property type="protein sequence ID" value="RHG06663.1"/>
    <property type="molecule type" value="Genomic_DNA"/>
</dbReference>
<name>A0A414S0C4_9FIRM</name>
<dbReference type="Proteomes" id="UP000284112">
    <property type="component" value="Unassembled WGS sequence"/>
</dbReference>
<organism evidence="2 3">
    <name type="scientific">Dorea longicatena</name>
    <dbReference type="NCBI Taxonomy" id="88431"/>
    <lineage>
        <taxon>Bacteria</taxon>
        <taxon>Bacillati</taxon>
        <taxon>Bacillota</taxon>
        <taxon>Clostridia</taxon>
        <taxon>Lachnospirales</taxon>
        <taxon>Lachnospiraceae</taxon>
        <taxon>Dorea</taxon>
    </lineage>
</organism>
<comment type="caution">
    <text evidence="2">The sequence shown here is derived from an EMBL/GenBank/DDBJ whole genome shotgun (WGS) entry which is preliminary data.</text>
</comment>
<protein>
    <submittedName>
        <fullName evidence="2">Uncharacterized protein</fullName>
    </submittedName>
</protein>
<dbReference type="AlphaFoldDB" id="A0A414S0C4"/>
<evidence type="ECO:0000313" key="3">
    <source>
        <dbReference type="Proteomes" id="UP000284112"/>
    </source>
</evidence>
<evidence type="ECO:0000256" key="1">
    <source>
        <dbReference type="SAM" id="Phobius"/>
    </source>
</evidence>
<reference evidence="2 3" key="1">
    <citation type="submission" date="2018-08" db="EMBL/GenBank/DDBJ databases">
        <title>A genome reference for cultivated species of the human gut microbiota.</title>
        <authorList>
            <person name="Zou Y."/>
            <person name="Xue W."/>
            <person name="Luo G."/>
        </authorList>
    </citation>
    <scope>NUCLEOTIDE SEQUENCE [LARGE SCALE GENOMIC DNA]</scope>
    <source>
        <strain evidence="2 3">AM23-13</strain>
    </source>
</reference>
<sequence length="140" mass="15892">MIIYLKNIVNTAALVCFCFFIGLSIISLSVEEGEIFGLLGPNSSGKPPTMNCILKIAWNDIEENVLNSIYSLLWKFCRFLDYFITFCFDTISLCRILCIRVFLLINKEDIVVFPISPLLFAITGTYLLHFSPSVQLPLHT</sequence>
<accession>A0A414S0C4</accession>
<keyword evidence="1" id="KW-0472">Membrane</keyword>
<keyword evidence="1" id="KW-1133">Transmembrane helix</keyword>
<feature type="transmembrane region" description="Helical" evidence="1">
    <location>
        <begin position="82"/>
        <end position="103"/>
    </location>
</feature>
<proteinExistence type="predicted"/>
<gene>
    <name evidence="2" type="ORF">DW641_10910</name>
</gene>
<dbReference type="InterPro" id="IPR027417">
    <property type="entry name" value="P-loop_NTPase"/>
</dbReference>
<feature type="transmembrane region" description="Helical" evidence="1">
    <location>
        <begin position="12"/>
        <end position="30"/>
    </location>
</feature>
<feature type="transmembrane region" description="Helical" evidence="1">
    <location>
        <begin position="110"/>
        <end position="130"/>
    </location>
</feature>
<keyword evidence="1" id="KW-0812">Transmembrane</keyword>
<dbReference type="SUPFAM" id="SSF52540">
    <property type="entry name" value="P-loop containing nucleoside triphosphate hydrolases"/>
    <property type="match status" value="1"/>
</dbReference>
<evidence type="ECO:0000313" key="2">
    <source>
        <dbReference type="EMBL" id="RHG06663.1"/>
    </source>
</evidence>